<evidence type="ECO:0000313" key="3">
    <source>
        <dbReference type="EMBL" id="KAF3280929.1"/>
    </source>
</evidence>
<dbReference type="Pfam" id="PF13840">
    <property type="entry name" value="ACT_7"/>
    <property type="match status" value="1"/>
</dbReference>
<name>A0A7C8RF94_ORBOL</name>
<dbReference type="GO" id="GO:0046394">
    <property type="term" value="P:carboxylic acid biosynthetic process"/>
    <property type="evidence" value="ECO:0007669"/>
    <property type="project" value="UniProtKB-ARBA"/>
</dbReference>
<dbReference type="SUPFAM" id="SSF55021">
    <property type="entry name" value="ACT-like"/>
    <property type="match status" value="1"/>
</dbReference>
<reference evidence="3 4" key="1">
    <citation type="submission" date="2020-01" db="EMBL/GenBank/DDBJ databases">
        <authorList>
            <person name="Palmer J.M."/>
        </authorList>
    </citation>
    <scope>NUCLEOTIDE SEQUENCE [LARGE SCALE GENOMIC DNA]</scope>
    <source>
        <strain evidence="3 4">TWF970</strain>
    </source>
</reference>
<dbReference type="EMBL" id="JAABOJ010000017">
    <property type="protein sequence ID" value="KAF3280929.1"/>
    <property type="molecule type" value="Genomic_DNA"/>
</dbReference>
<dbReference type="GO" id="GO:0006520">
    <property type="term" value="P:amino acid metabolic process"/>
    <property type="evidence" value="ECO:0007669"/>
    <property type="project" value="UniProtKB-ARBA"/>
</dbReference>
<feature type="compositionally biased region" description="Polar residues" evidence="1">
    <location>
        <begin position="169"/>
        <end position="178"/>
    </location>
</feature>
<feature type="region of interest" description="Disordered" evidence="1">
    <location>
        <begin position="1"/>
        <end position="43"/>
    </location>
</feature>
<dbReference type="PANTHER" id="PTHR31131:SF6">
    <property type="entry name" value="CASTOR ACT DOMAIN-CONTAINING PROTEIN"/>
    <property type="match status" value="1"/>
</dbReference>
<dbReference type="OrthoDB" id="58529at2759"/>
<organism evidence="3 4">
    <name type="scientific">Orbilia oligospora</name>
    <name type="common">Nematode-trapping fungus</name>
    <name type="synonym">Arthrobotrys oligospora</name>
    <dbReference type="NCBI Taxonomy" id="2813651"/>
    <lineage>
        <taxon>Eukaryota</taxon>
        <taxon>Fungi</taxon>
        <taxon>Dikarya</taxon>
        <taxon>Ascomycota</taxon>
        <taxon>Pezizomycotina</taxon>
        <taxon>Orbiliomycetes</taxon>
        <taxon>Orbiliales</taxon>
        <taxon>Orbiliaceae</taxon>
        <taxon>Orbilia</taxon>
    </lineage>
</organism>
<feature type="compositionally biased region" description="Low complexity" evidence="1">
    <location>
        <begin position="23"/>
        <end position="34"/>
    </location>
</feature>
<feature type="region of interest" description="Disordered" evidence="1">
    <location>
        <begin position="147"/>
        <end position="178"/>
    </location>
</feature>
<dbReference type="Gene3D" id="3.30.2130.10">
    <property type="entry name" value="VC0802-like"/>
    <property type="match status" value="1"/>
</dbReference>
<dbReference type="InterPro" id="IPR051719">
    <property type="entry name" value="CASTOR_mTORC1"/>
</dbReference>
<feature type="domain" description="CASTOR ACT" evidence="2">
    <location>
        <begin position="228"/>
        <end position="289"/>
    </location>
</feature>
<accession>A0A7C8RF94</accession>
<dbReference type="InterPro" id="IPR027795">
    <property type="entry name" value="CASTOR_ACT_dom"/>
</dbReference>
<dbReference type="PANTHER" id="PTHR31131">
    <property type="entry name" value="CHROMOSOME 1, WHOLE GENOME SHOTGUN SEQUENCE"/>
    <property type="match status" value="1"/>
</dbReference>
<evidence type="ECO:0000256" key="1">
    <source>
        <dbReference type="SAM" id="MobiDB-lite"/>
    </source>
</evidence>
<dbReference type="Proteomes" id="UP000474640">
    <property type="component" value="Unassembled WGS sequence"/>
</dbReference>
<comment type="caution">
    <text evidence="3">The sequence shown here is derived from an EMBL/GenBank/DDBJ whole genome shotgun (WGS) entry which is preliminary data.</text>
</comment>
<evidence type="ECO:0000313" key="4">
    <source>
        <dbReference type="Proteomes" id="UP000474640"/>
    </source>
</evidence>
<sequence length="484" mass="53207">MPSSSSPNRLSELYQWSSRSDRGSMSGSSNDGGSQPIPMSRPPMSLRKLSLRSVHGTIYETTPPASPSSFNSISAGAGSTTSSDVEWRAKRMNGSVNSTFSSVSDSTDSLRTTVRFSQDCRLSLIHIPRELYPHFLQPILKLVLPPQDSRKDENGHLPAVDEEDRYYSMTESGYQPSNGSSDVGQVFVNVSITPVECSIVCAHDTAQELFQPLLDALEPERRETVVISEDDYVVIQVDGEGFDAGQRVLELTSPLAMAGVSIFFITTYFSDYILVPARNRSNVTKALQRRGFAFEKHIDAYVTHHRAPSESQPPTPPPSITIPELQERTFNSLKQHNISPQVSRGSELLLCAGRRSTSLTPDETMHLGLVQCLINKPDFLSVTLTDTEPPSFLLERHMLRLFGPEDTLLGNKHEILIPIVLDLRDLPVESTGIVCGVAGRLCGDTGGFLERADPVEMSYLSTARAGTVMVAEDNIDRAMSALQF</sequence>
<protein>
    <recommendedName>
        <fullName evidence="2">CASTOR ACT domain-containing protein</fullName>
    </recommendedName>
</protein>
<gene>
    <name evidence="3" type="ORF">TWF970_002607</name>
</gene>
<dbReference type="AlphaFoldDB" id="A0A7C8RF94"/>
<feature type="region of interest" description="Disordered" evidence="1">
    <location>
        <begin position="58"/>
        <end position="81"/>
    </location>
</feature>
<proteinExistence type="predicted"/>
<dbReference type="InterPro" id="IPR045865">
    <property type="entry name" value="ACT-like_dom_sf"/>
</dbReference>
<evidence type="ECO:0000259" key="2">
    <source>
        <dbReference type="Pfam" id="PF13840"/>
    </source>
</evidence>